<sequence length="14" mass="1776">MSSLFRYMRIIDLM</sequence>
<feature type="non-terminal residue" evidence="1">
    <location>
        <position position="1"/>
    </location>
</feature>
<evidence type="ECO:0000313" key="2">
    <source>
        <dbReference type="Proteomes" id="UP000681720"/>
    </source>
</evidence>
<name>A0A8S3I537_9BILA</name>
<evidence type="ECO:0000313" key="1">
    <source>
        <dbReference type="EMBL" id="CAF5194379.1"/>
    </source>
</evidence>
<protein>
    <submittedName>
        <fullName evidence="1">Uncharacterized protein</fullName>
    </submittedName>
</protein>
<organism evidence="1 2">
    <name type="scientific">Rotaria magnacalcarata</name>
    <dbReference type="NCBI Taxonomy" id="392030"/>
    <lineage>
        <taxon>Eukaryota</taxon>
        <taxon>Metazoa</taxon>
        <taxon>Spiralia</taxon>
        <taxon>Gnathifera</taxon>
        <taxon>Rotifera</taxon>
        <taxon>Eurotatoria</taxon>
        <taxon>Bdelloidea</taxon>
        <taxon>Philodinida</taxon>
        <taxon>Philodinidae</taxon>
        <taxon>Rotaria</taxon>
    </lineage>
</organism>
<comment type="caution">
    <text evidence="1">The sequence shown here is derived from an EMBL/GenBank/DDBJ whole genome shotgun (WGS) entry which is preliminary data.</text>
</comment>
<reference evidence="1" key="1">
    <citation type="submission" date="2021-02" db="EMBL/GenBank/DDBJ databases">
        <authorList>
            <person name="Nowell W R."/>
        </authorList>
    </citation>
    <scope>NUCLEOTIDE SEQUENCE</scope>
</reference>
<accession>A0A8S3I537</accession>
<dbReference type="EMBL" id="CAJOBJ010340400">
    <property type="protein sequence ID" value="CAF5194379.1"/>
    <property type="molecule type" value="Genomic_DNA"/>
</dbReference>
<dbReference type="Proteomes" id="UP000681720">
    <property type="component" value="Unassembled WGS sequence"/>
</dbReference>
<proteinExistence type="predicted"/>
<gene>
    <name evidence="1" type="ORF">GIL414_LOCUS74243</name>
</gene>